<protein>
    <recommendedName>
        <fullName evidence="9">Carbohydrate ABC transporter substrate-binding protein</fullName>
    </recommendedName>
</protein>
<accession>A0ABP9WEB1</accession>
<dbReference type="InterPro" id="IPR050490">
    <property type="entry name" value="Bact_solute-bd_prot1"/>
</dbReference>
<reference evidence="7 8" key="1">
    <citation type="submission" date="2024-02" db="EMBL/GenBank/DDBJ databases">
        <title>Lysinimicrobium sediminis NBRC 112286.</title>
        <authorList>
            <person name="Ichikawa N."/>
            <person name="Katano-Makiyama Y."/>
            <person name="Hidaka K."/>
        </authorList>
    </citation>
    <scope>NUCLEOTIDE SEQUENCE [LARGE SCALE GENOMIC DNA]</scope>
    <source>
        <strain evidence="7 8">NBRC 112286</strain>
    </source>
</reference>
<dbReference type="EMBL" id="BAABRR010000001">
    <property type="protein sequence ID" value="GAA5517889.1"/>
    <property type="molecule type" value="Genomic_DNA"/>
</dbReference>
<comment type="caution">
    <text evidence="7">The sequence shown here is derived from an EMBL/GenBank/DDBJ whole genome shotgun (WGS) entry which is preliminary data.</text>
</comment>
<dbReference type="PANTHER" id="PTHR43649">
    <property type="entry name" value="ARABINOSE-BINDING PROTEIN-RELATED"/>
    <property type="match status" value="1"/>
</dbReference>
<keyword evidence="8" id="KW-1185">Reference proteome</keyword>
<dbReference type="Gene3D" id="3.40.190.10">
    <property type="entry name" value="Periplasmic binding protein-like II"/>
    <property type="match status" value="2"/>
</dbReference>
<dbReference type="PROSITE" id="PS51257">
    <property type="entry name" value="PROKAR_LIPOPROTEIN"/>
    <property type="match status" value="1"/>
</dbReference>
<keyword evidence="4" id="KW-0564">Palmitate</keyword>
<name>A0ABP9WEB1_9MICO</name>
<keyword evidence="5" id="KW-0449">Lipoprotein</keyword>
<gene>
    <name evidence="7" type="ORF">Lsed01_00305</name>
</gene>
<evidence type="ECO:0000256" key="6">
    <source>
        <dbReference type="SAM" id="SignalP"/>
    </source>
</evidence>
<organism evidence="7 8">
    <name type="scientific">Demequina sediminis</name>
    <dbReference type="NCBI Taxonomy" id="1930058"/>
    <lineage>
        <taxon>Bacteria</taxon>
        <taxon>Bacillati</taxon>
        <taxon>Actinomycetota</taxon>
        <taxon>Actinomycetes</taxon>
        <taxon>Micrococcales</taxon>
        <taxon>Demequinaceae</taxon>
        <taxon>Demequina</taxon>
    </lineage>
</organism>
<evidence type="ECO:0008006" key="9">
    <source>
        <dbReference type="Google" id="ProtNLM"/>
    </source>
</evidence>
<dbReference type="InterPro" id="IPR006059">
    <property type="entry name" value="SBP"/>
</dbReference>
<evidence type="ECO:0000256" key="1">
    <source>
        <dbReference type="ARBA" id="ARBA00022475"/>
    </source>
</evidence>
<proteinExistence type="predicted"/>
<keyword evidence="3" id="KW-0472">Membrane</keyword>
<sequence>MKMRNVAAFAATTGLMLTLAACSEGSSTPEGSSTGGASGATLEGDITFLTNRTDLQENGTFDEYVATFQEEYPLINVNVEGITNYADDVRTRMSTPNGYGDVLMIPASVPAEEFPTFFEPLGTVDELSETYRFQAPASFDGTQYGIALGGNANGVLYNTAVWAEAGITEMPTSSEDFLAALQKIADSTDAIPLYTNYKDGWPLGGQWFANVGAVSGNVEAQNEMIHDESPWVEGKDAYVIDSVLYDAVAAGLTEPDPLTTNWEQSKGDFATGKIATMVLGSWAISQFQAAATDAGADPSNVGFMAWPATAEDGVQYATIGGDYNLAINVNSSHKEAARAWMDFLLEDSGFTDDQGMISALMTAPLPANLASLEENSVELIEAAPAPAGEEGLLNQIADTSKVDVWGNLYRQQLVDVARGQADGDKDSFFADLNARWAEAVQELAS</sequence>
<feature type="signal peptide" evidence="6">
    <location>
        <begin position="1"/>
        <end position="20"/>
    </location>
</feature>
<dbReference type="SUPFAM" id="SSF53850">
    <property type="entry name" value="Periplasmic binding protein-like II"/>
    <property type="match status" value="1"/>
</dbReference>
<evidence type="ECO:0000313" key="7">
    <source>
        <dbReference type="EMBL" id="GAA5517889.1"/>
    </source>
</evidence>
<evidence type="ECO:0000256" key="2">
    <source>
        <dbReference type="ARBA" id="ARBA00022729"/>
    </source>
</evidence>
<evidence type="ECO:0000256" key="4">
    <source>
        <dbReference type="ARBA" id="ARBA00023139"/>
    </source>
</evidence>
<evidence type="ECO:0000313" key="8">
    <source>
        <dbReference type="Proteomes" id="UP001426770"/>
    </source>
</evidence>
<feature type="chain" id="PRO_5045117760" description="Carbohydrate ABC transporter substrate-binding protein" evidence="6">
    <location>
        <begin position="21"/>
        <end position="445"/>
    </location>
</feature>
<keyword evidence="2 6" id="KW-0732">Signal</keyword>
<dbReference type="PANTHER" id="PTHR43649:SF33">
    <property type="entry name" value="POLYGALACTURONAN_RHAMNOGALACTURONAN-BINDING PROTEIN YTCQ"/>
    <property type="match status" value="1"/>
</dbReference>
<dbReference type="Pfam" id="PF01547">
    <property type="entry name" value="SBP_bac_1"/>
    <property type="match status" value="1"/>
</dbReference>
<evidence type="ECO:0000256" key="5">
    <source>
        <dbReference type="ARBA" id="ARBA00023288"/>
    </source>
</evidence>
<dbReference type="RefSeq" id="WP_345378184.1">
    <property type="nucleotide sequence ID" value="NZ_BAABRR010000001.1"/>
</dbReference>
<evidence type="ECO:0000256" key="3">
    <source>
        <dbReference type="ARBA" id="ARBA00023136"/>
    </source>
</evidence>
<keyword evidence="1" id="KW-1003">Cell membrane</keyword>
<dbReference type="Proteomes" id="UP001426770">
    <property type="component" value="Unassembled WGS sequence"/>
</dbReference>